<keyword evidence="2" id="KW-0943">RNA-mediated gene silencing</keyword>
<proteinExistence type="inferred from homology"/>
<evidence type="ECO:0000256" key="1">
    <source>
        <dbReference type="ARBA" id="ARBA00007057"/>
    </source>
</evidence>
<keyword evidence="6" id="KW-1185">Reference proteome</keyword>
<dbReference type="Pfam" id="PF13017">
    <property type="entry name" value="Maelstrom"/>
    <property type="match status" value="1"/>
</dbReference>
<evidence type="ECO:0000256" key="2">
    <source>
        <dbReference type="ARBA" id="ARBA00023158"/>
    </source>
</evidence>
<comment type="similarity">
    <text evidence="1">Belongs to the maelstrom family.</text>
</comment>
<protein>
    <recommendedName>
        <fullName evidence="4">Maelstrom domain-containing protein</fullName>
    </recommendedName>
</protein>
<accession>A0A1X0NNC5</accession>
<feature type="region of interest" description="Disordered" evidence="3">
    <location>
        <begin position="230"/>
        <end position="255"/>
    </location>
</feature>
<evidence type="ECO:0000259" key="4">
    <source>
        <dbReference type="Pfam" id="PF13017"/>
    </source>
</evidence>
<dbReference type="GO" id="GO:0031047">
    <property type="term" value="P:regulatory ncRNA-mediated gene silencing"/>
    <property type="evidence" value="ECO:0007669"/>
    <property type="project" value="UniProtKB-KW"/>
</dbReference>
<dbReference type="GO" id="GO:0060964">
    <property type="term" value="P:regulation of miRNA-mediated gene silencing"/>
    <property type="evidence" value="ECO:0007669"/>
    <property type="project" value="InterPro"/>
</dbReference>
<sequence length="509" mass="57321">MLYSDSSSVVSVFEETSSDASDEDESQNVVEDMMDRMGDDIFAAEQAFFFFFEDPSGPFQRVFSDQYCVNPEVEIDLSAVLEEEEEMEYKNDEEEEKTTNLDDNKESKTVTNTNLVQDVELSTKNNKTTTEMLPSLDGDTVVLKPSVATRFLDKYPNDSILIPVDLLINRKELREQHIDQFPEIDFIVGYIDSEPTGWALLLSCDPDMVSYIKKKYPSYRIATEEDRVMFSKPKRSGKSGGGGSNPFSIPPKPPSITRQLTKRMHDVQLLANYIESMGGLDKVIFIALDVEAAVVLRGAVPLPLEIALVPLKISEKWKPFHAFIHPGEVKDVVTACRLSCGIEKGNHCIPFRNAVFLRNDYTALAREIEWYLKAENVVFVNKGSCMDLNAIRWIFGAARLAEGSDIRIPDKEEIHCFDIEAVKKVLHLYRSEEKVEEDIISSSLSSSLLSTVDISSTTTCWYHSKLGEVLSGGEMESYHIHCALQDAENLCKMLRSLILTAGYNEIESS</sequence>
<evidence type="ECO:0000313" key="5">
    <source>
        <dbReference type="EMBL" id="ORC85619.1"/>
    </source>
</evidence>
<feature type="compositionally biased region" description="Acidic residues" evidence="3">
    <location>
        <begin position="86"/>
        <end position="96"/>
    </location>
</feature>
<reference evidence="5 6" key="1">
    <citation type="submission" date="2017-03" db="EMBL/GenBank/DDBJ databases">
        <title>An alternative strategy for trypanosome survival in the mammalian bloodstream revealed through genome and transcriptome analysis of the ubiquitous bovine parasite Trypanosoma (Megatrypanum) theileri.</title>
        <authorList>
            <person name="Kelly S."/>
            <person name="Ivens A."/>
            <person name="Mott A."/>
            <person name="O'Neill E."/>
            <person name="Emms D."/>
            <person name="Macleod O."/>
            <person name="Voorheis P."/>
            <person name="Matthews J."/>
            <person name="Matthews K."/>
            <person name="Carrington M."/>
        </authorList>
    </citation>
    <scope>NUCLEOTIDE SEQUENCE [LARGE SCALE GENOMIC DNA]</scope>
    <source>
        <strain evidence="5">Edinburgh</strain>
    </source>
</reference>
<dbReference type="AlphaFoldDB" id="A0A1X0NNC5"/>
<feature type="domain" description="Maelstrom" evidence="4">
    <location>
        <begin position="302"/>
        <end position="468"/>
    </location>
</feature>
<dbReference type="GeneID" id="39988909"/>
<feature type="compositionally biased region" description="Low complexity" evidence="3">
    <location>
        <begin position="1"/>
        <end position="15"/>
    </location>
</feature>
<dbReference type="Proteomes" id="UP000192257">
    <property type="component" value="Unassembled WGS sequence"/>
</dbReference>
<feature type="compositionally biased region" description="Acidic residues" evidence="3">
    <location>
        <begin position="16"/>
        <end position="26"/>
    </location>
</feature>
<evidence type="ECO:0000313" key="6">
    <source>
        <dbReference type="Proteomes" id="UP000192257"/>
    </source>
</evidence>
<organism evidence="5 6">
    <name type="scientific">Trypanosoma theileri</name>
    <dbReference type="NCBI Taxonomy" id="67003"/>
    <lineage>
        <taxon>Eukaryota</taxon>
        <taxon>Discoba</taxon>
        <taxon>Euglenozoa</taxon>
        <taxon>Kinetoplastea</taxon>
        <taxon>Metakinetoplastina</taxon>
        <taxon>Trypanosomatida</taxon>
        <taxon>Trypanosomatidae</taxon>
        <taxon>Trypanosoma</taxon>
    </lineage>
</organism>
<dbReference type="InterPro" id="IPR024970">
    <property type="entry name" value="Maelstrom"/>
</dbReference>
<dbReference type="VEuPathDB" id="TriTrypDB:TM35_000342310"/>
<feature type="compositionally biased region" description="Basic and acidic residues" evidence="3">
    <location>
        <begin position="97"/>
        <end position="107"/>
    </location>
</feature>
<name>A0A1X0NNC5_9TRYP</name>
<comment type="caution">
    <text evidence="5">The sequence shown here is derived from an EMBL/GenBank/DDBJ whole genome shotgun (WGS) entry which is preliminary data.</text>
</comment>
<feature type="region of interest" description="Disordered" evidence="3">
    <location>
        <begin position="1"/>
        <end position="27"/>
    </location>
</feature>
<evidence type="ECO:0000256" key="3">
    <source>
        <dbReference type="SAM" id="MobiDB-lite"/>
    </source>
</evidence>
<dbReference type="OrthoDB" id="266822at2759"/>
<feature type="region of interest" description="Disordered" evidence="3">
    <location>
        <begin position="86"/>
        <end position="107"/>
    </location>
</feature>
<dbReference type="RefSeq" id="XP_028879685.1">
    <property type="nucleotide sequence ID" value="XM_029029129.1"/>
</dbReference>
<gene>
    <name evidence="5" type="ORF">TM35_000342310</name>
</gene>
<dbReference type="EMBL" id="NBCO01000034">
    <property type="protein sequence ID" value="ORC85619.1"/>
    <property type="molecule type" value="Genomic_DNA"/>
</dbReference>